<sequence>MLSCLALQWTQIYKSRNAESVLFFCSPQCRNSVTKRELLCSTAPHHCVPPSVLTAPDSIAHTFLHPSPPSSHRQPPRLPITSQVNPRPMKGNDWPARPSR</sequence>
<evidence type="ECO:0000256" key="1">
    <source>
        <dbReference type="SAM" id="MobiDB-lite"/>
    </source>
</evidence>
<feature type="region of interest" description="Disordered" evidence="1">
    <location>
        <begin position="60"/>
        <end position="100"/>
    </location>
</feature>
<dbReference type="AlphaFoldDB" id="A0A5B7GGX4"/>
<keyword evidence="3" id="KW-1185">Reference proteome</keyword>
<evidence type="ECO:0000313" key="2">
    <source>
        <dbReference type="EMBL" id="MPC56623.1"/>
    </source>
</evidence>
<dbReference type="Proteomes" id="UP000324222">
    <property type="component" value="Unassembled WGS sequence"/>
</dbReference>
<name>A0A5B7GGX4_PORTR</name>
<gene>
    <name evidence="2" type="ORF">E2C01_050588</name>
</gene>
<accession>A0A5B7GGX4</accession>
<organism evidence="2 3">
    <name type="scientific">Portunus trituberculatus</name>
    <name type="common">Swimming crab</name>
    <name type="synonym">Neptunus trituberculatus</name>
    <dbReference type="NCBI Taxonomy" id="210409"/>
    <lineage>
        <taxon>Eukaryota</taxon>
        <taxon>Metazoa</taxon>
        <taxon>Ecdysozoa</taxon>
        <taxon>Arthropoda</taxon>
        <taxon>Crustacea</taxon>
        <taxon>Multicrustacea</taxon>
        <taxon>Malacostraca</taxon>
        <taxon>Eumalacostraca</taxon>
        <taxon>Eucarida</taxon>
        <taxon>Decapoda</taxon>
        <taxon>Pleocyemata</taxon>
        <taxon>Brachyura</taxon>
        <taxon>Eubrachyura</taxon>
        <taxon>Portunoidea</taxon>
        <taxon>Portunidae</taxon>
        <taxon>Portuninae</taxon>
        <taxon>Portunus</taxon>
    </lineage>
</organism>
<evidence type="ECO:0000313" key="3">
    <source>
        <dbReference type="Proteomes" id="UP000324222"/>
    </source>
</evidence>
<comment type="caution">
    <text evidence="2">The sequence shown here is derived from an EMBL/GenBank/DDBJ whole genome shotgun (WGS) entry which is preliminary data.</text>
</comment>
<reference evidence="2 3" key="1">
    <citation type="submission" date="2019-05" db="EMBL/GenBank/DDBJ databases">
        <title>Another draft genome of Portunus trituberculatus and its Hox gene families provides insights of decapod evolution.</title>
        <authorList>
            <person name="Jeong J.-H."/>
            <person name="Song I."/>
            <person name="Kim S."/>
            <person name="Choi T."/>
            <person name="Kim D."/>
            <person name="Ryu S."/>
            <person name="Kim W."/>
        </authorList>
    </citation>
    <scope>NUCLEOTIDE SEQUENCE [LARGE SCALE GENOMIC DNA]</scope>
    <source>
        <tissue evidence="2">Muscle</tissue>
    </source>
</reference>
<dbReference type="EMBL" id="VSRR010014099">
    <property type="protein sequence ID" value="MPC56623.1"/>
    <property type="molecule type" value="Genomic_DNA"/>
</dbReference>
<protein>
    <submittedName>
        <fullName evidence="2">Uncharacterized protein</fullName>
    </submittedName>
</protein>
<proteinExistence type="predicted"/>